<dbReference type="Proteomes" id="UP000184111">
    <property type="component" value="Unassembled WGS sequence"/>
</dbReference>
<dbReference type="EMBL" id="FRBI01000009">
    <property type="protein sequence ID" value="SHM22262.1"/>
    <property type="molecule type" value="Genomic_DNA"/>
</dbReference>
<name>A0A1M7H0X0_9ACTN</name>
<evidence type="ECO:0000313" key="3">
    <source>
        <dbReference type="Proteomes" id="UP000184111"/>
    </source>
</evidence>
<reference evidence="2 3" key="1">
    <citation type="submission" date="2016-11" db="EMBL/GenBank/DDBJ databases">
        <authorList>
            <person name="Jaros S."/>
            <person name="Januszkiewicz K."/>
            <person name="Wedrychowicz H."/>
        </authorList>
    </citation>
    <scope>NUCLEOTIDE SEQUENCE [LARGE SCALE GENOMIC DNA]</scope>
    <source>
        <strain evidence="2 3">CGMCC 4.2025</strain>
    </source>
</reference>
<protein>
    <submittedName>
        <fullName evidence="2">Uncharacterized protein</fullName>
    </submittedName>
</protein>
<accession>A0A1M7H0X0</accession>
<feature type="region of interest" description="Disordered" evidence="1">
    <location>
        <begin position="1"/>
        <end position="22"/>
    </location>
</feature>
<dbReference type="AlphaFoldDB" id="A0A1M7H0X0"/>
<sequence>MWAYNKTLEGSQPEGASPPPVFGLSPQWLLSDGEPVAEALVFSHPEQIERLRAGCPQAVPAAVLGGDPCFDRVLAAGR</sequence>
<evidence type="ECO:0000313" key="2">
    <source>
        <dbReference type="EMBL" id="SHM22262.1"/>
    </source>
</evidence>
<dbReference type="STRING" id="310782.SAMN05216499_109129"/>
<gene>
    <name evidence="2" type="ORF">SAMN05216499_109129</name>
</gene>
<dbReference type="RefSeq" id="WP_073498722.1">
    <property type="nucleotide sequence ID" value="NZ_FRBI01000009.1"/>
</dbReference>
<evidence type="ECO:0000256" key="1">
    <source>
        <dbReference type="SAM" id="MobiDB-lite"/>
    </source>
</evidence>
<proteinExistence type="predicted"/>
<organism evidence="2 3">
    <name type="scientific">Actinacidiphila paucisporea</name>
    <dbReference type="NCBI Taxonomy" id="310782"/>
    <lineage>
        <taxon>Bacteria</taxon>
        <taxon>Bacillati</taxon>
        <taxon>Actinomycetota</taxon>
        <taxon>Actinomycetes</taxon>
        <taxon>Kitasatosporales</taxon>
        <taxon>Streptomycetaceae</taxon>
        <taxon>Actinacidiphila</taxon>
    </lineage>
</organism>
<keyword evidence="3" id="KW-1185">Reference proteome</keyword>